<dbReference type="PROSITE" id="PS50294">
    <property type="entry name" value="WD_REPEATS_REGION"/>
    <property type="match status" value="4"/>
</dbReference>
<dbReference type="AlphaFoldDB" id="A0A2K1R0T4"/>
<dbReference type="InterPro" id="IPR050995">
    <property type="entry name" value="WD-F-box_domain-protein"/>
</dbReference>
<organism evidence="7 8">
    <name type="scientific">Sphaceloma murrayae</name>
    <dbReference type="NCBI Taxonomy" id="2082308"/>
    <lineage>
        <taxon>Eukaryota</taxon>
        <taxon>Fungi</taxon>
        <taxon>Dikarya</taxon>
        <taxon>Ascomycota</taxon>
        <taxon>Pezizomycotina</taxon>
        <taxon>Dothideomycetes</taxon>
        <taxon>Dothideomycetidae</taxon>
        <taxon>Myriangiales</taxon>
        <taxon>Elsinoaceae</taxon>
        <taxon>Sphaceloma</taxon>
    </lineage>
</organism>
<feature type="compositionally biased region" description="Polar residues" evidence="5">
    <location>
        <begin position="250"/>
        <end position="260"/>
    </location>
</feature>
<sequence>MATIPQHARERPDEGYSEGPDTSLSESGGQMQLDMVDANDNIQKAQGELLAMSSRQQSAAFVGMMDCLSPEERLHLFDQLTESLPEQHKYDLVNAVIASLPTSAVARIYDAFHHRLHIDPTERLPMELTELIMLHLQPIDVVRCSMASHTWRGRALDSAMWRTFFLREGWMVDASAIEDLLKSENKTAEDGARSHRRKHEASVEARRSRKRPREASRTDVGVRAAHDTRDWNEQHGQVEADEDNQMEGVETSTAGRSTLADTDGLPSLSPPSSGSVTPYDGPLLREDILEQHIGHYDMFPPLSPPAVLGKGNHKFVNWHYLYKQRKRLEGNWNEGRYKSFQLPHPGYPDEMHEECVYTIHFSRDYLVSGSRDKSIKVWDLNTQRCLRTFAGQHEQSVLCLQFDPEPEENLIISGGSDSYVVVWNFTTGEVIKKMTDAHRESVLNLRFDKRYLITCSKDKTIKIWNRHKIRSDDPIVPQITPNQYPAGEPVEIEPYTLLGTLQGHNAAVNAIQIHENKIVSASGDRTIRMWDVISGQCIGDFQGHSKGIACVQYDGRRVVSGSSDNSVRIFDARTRGEVAVLQGHSALVRTLQVRFGDKTMTDEELEALAKQTQDRWAKNLDNLSQLTNGPQSRHGLDQIHDVRSLNAKIPQGGGGSRWSRIVSGSYDETVIIWKKDADGKWIVGRRLHQDEVLSHPRNRNRGQRAPVPQQPGPGNAQQQGAQAPQVHAHGQAGQAGPQAGPAGPAHVPGHAQMHAPPPHHGQHVHHHHHHAPHAPNAGAPNAAAQANAGQRQQQMNAYLAQQRTAAFAPARQQTTQQRAAAVAAAQHALARRAQGAVEESSNRVFKLQFDTRRIICCSQNKVIVGWDFANGDEDLIEASRFFAETD</sequence>
<dbReference type="PROSITE" id="PS50082">
    <property type="entry name" value="WD_REPEATS_2"/>
    <property type="match status" value="5"/>
</dbReference>
<proteinExistence type="inferred from homology"/>
<feature type="repeat" description="WD" evidence="4">
    <location>
        <begin position="349"/>
        <end position="388"/>
    </location>
</feature>
<dbReference type="SUPFAM" id="SSF81383">
    <property type="entry name" value="F-box domain"/>
    <property type="match status" value="1"/>
</dbReference>
<evidence type="ECO:0000256" key="4">
    <source>
        <dbReference type="PROSITE-ProRule" id="PRU00221"/>
    </source>
</evidence>
<evidence type="ECO:0000256" key="5">
    <source>
        <dbReference type="SAM" id="MobiDB-lite"/>
    </source>
</evidence>
<dbReference type="SUPFAM" id="SSF50978">
    <property type="entry name" value="WD40 repeat-like"/>
    <property type="match status" value="1"/>
</dbReference>
<dbReference type="Proteomes" id="UP000243797">
    <property type="component" value="Unassembled WGS sequence"/>
</dbReference>
<evidence type="ECO:0000313" key="8">
    <source>
        <dbReference type="Proteomes" id="UP000243797"/>
    </source>
</evidence>
<feature type="compositionally biased region" description="Basic and acidic residues" evidence="5">
    <location>
        <begin position="224"/>
        <end position="238"/>
    </location>
</feature>
<keyword evidence="2 4" id="KW-0853">WD repeat</keyword>
<feature type="compositionally biased region" description="Low complexity" evidence="5">
    <location>
        <begin position="264"/>
        <end position="275"/>
    </location>
</feature>
<feature type="domain" description="F-box" evidence="6">
    <location>
        <begin position="118"/>
        <end position="164"/>
    </location>
</feature>
<dbReference type="PANTHER" id="PTHR14604:SF4">
    <property type="entry name" value="F-BOX DOMAIN-CONTAINING PROTEIN"/>
    <property type="match status" value="1"/>
</dbReference>
<reference evidence="7 8" key="1">
    <citation type="submission" date="2017-06" db="EMBL/GenBank/DDBJ databases">
        <title>Draft genome sequence of a variant of Elsinoe murrayae.</title>
        <authorList>
            <person name="Cheng Q."/>
        </authorList>
    </citation>
    <scope>NUCLEOTIDE SEQUENCE [LARGE SCALE GENOMIC DNA]</scope>
    <source>
        <strain evidence="7 8">CQ-2017a</strain>
    </source>
</reference>
<evidence type="ECO:0000256" key="3">
    <source>
        <dbReference type="ARBA" id="ARBA00022737"/>
    </source>
</evidence>
<dbReference type="Gene3D" id="2.130.10.10">
    <property type="entry name" value="YVTN repeat-like/Quinoprotein amine dehydrogenase"/>
    <property type="match status" value="2"/>
</dbReference>
<evidence type="ECO:0000313" key="7">
    <source>
        <dbReference type="EMBL" id="PNS20912.1"/>
    </source>
</evidence>
<gene>
    <name evidence="7" type="ORF">CAC42_2843</name>
</gene>
<feature type="repeat" description="WD" evidence="4">
    <location>
        <begin position="501"/>
        <end position="540"/>
    </location>
</feature>
<feature type="repeat" description="WD" evidence="4">
    <location>
        <begin position="435"/>
        <end position="465"/>
    </location>
</feature>
<dbReference type="PRINTS" id="PR00320">
    <property type="entry name" value="GPROTEINBRPT"/>
</dbReference>
<dbReference type="OrthoDB" id="19711at2759"/>
<dbReference type="InterPro" id="IPR020472">
    <property type="entry name" value="WD40_PAC1"/>
</dbReference>
<dbReference type="SMART" id="SM00320">
    <property type="entry name" value="WD40"/>
    <property type="match status" value="7"/>
</dbReference>
<dbReference type="Gene3D" id="1.20.1280.50">
    <property type="match status" value="1"/>
</dbReference>
<dbReference type="Pfam" id="PF12937">
    <property type="entry name" value="F-box-like"/>
    <property type="match status" value="1"/>
</dbReference>
<keyword evidence="8" id="KW-1185">Reference proteome</keyword>
<dbReference type="PROSITE" id="PS50181">
    <property type="entry name" value="FBOX"/>
    <property type="match status" value="1"/>
</dbReference>
<dbReference type="InterPro" id="IPR036322">
    <property type="entry name" value="WD40_repeat_dom_sf"/>
</dbReference>
<feature type="compositionally biased region" description="Low complexity" evidence="5">
    <location>
        <begin position="712"/>
        <end position="754"/>
    </location>
</feature>
<accession>A0A2K1R0T4</accession>
<dbReference type="InterPro" id="IPR019775">
    <property type="entry name" value="WD40_repeat_CS"/>
</dbReference>
<dbReference type="InterPro" id="IPR001680">
    <property type="entry name" value="WD40_rpt"/>
</dbReference>
<evidence type="ECO:0000256" key="1">
    <source>
        <dbReference type="ARBA" id="ARBA00007968"/>
    </source>
</evidence>
<dbReference type="InterPro" id="IPR001810">
    <property type="entry name" value="F-box_dom"/>
</dbReference>
<comment type="caution">
    <text evidence="7">The sequence shown here is derived from an EMBL/GenBank/DDBJ whole genome shotgun (WGS) entry which is preliminary data.</text>
</comment>
<keyword evidence="3" id="KW-0677">Repeat</keyword>
<feature type="repeat" description="WD" evidence="4">
    <location>
        <begin position="390"/>
        <end position="433"/>
    </location>
</feature>
<evidence type="ECO:0000256" key="2">
    <source>
        <dbReference type="ARBA" id="ARBA00022574"/>
    </source>
</evidence>
<dbReference type="PANTHER" id="PTHR14604">
    <property type="entry name" value="WD40 REPEAT PF20"/>
    <property type="match status" value="1"/>
</dbReference>
<dbReference type="InterPro" id="IPR036047">
    <property type="entry name" value="F-box-like_dom_sf"/>
</dbReference>
<feature type="repeat" description="WD" evidence="4">
    <location>
        <begin position="541"/>
        <end position="580"/>
    </location>
</feature>
<dbReference type="EMBL" id="NKHZ01000017">
    <property type="protein sequence ID" value="PNS20912.1"/>
    <property type="molecule type" value="Genomic_DNA"/>
</dbReference>
<dbReference type="STRING" id="2082308.A0A2K1R0T4"/>
<dbReference type="InterPro" id="IPR015943">
    <property type="entry name" value="WD40/YVTN_repeat-like_dom_sf"/>
</dbReference>
<dbReference type="CDD" id="cd00200">
    <property type="entry name" value="WD40"/>
    <property type="match status" value="1"/>
</dbReference>
<feature type="region of interest" description="Disordered" evidence="5">
    <location>
        <begin position="692"/>
        <end position="796"/>
    </location>
</feature>
<protein>
    <submittedName>
        <fullName evidence="7">F-box/WD repeat-containing protein pof11</fullName>
    </submittedName>
</protein>
<feature type="region of interest" description="Disordered" evidence="5">
    <location>
        <begin position="186"/>
        <end position="279"/>
    </location>
</feature>
<feature type="compositionally biased region" description="Basic residues" evidence="5">
    <location>
        <begin position="760"/>
        <end position="772"/>
    </location>
</feature>
<comment type="similarity">
    <text evidence="1">Belongs to the WD repeat MET30/SCONB/SCON-2 family.</text>
</comment>
<dbReference type="PROSITE" id="PS00678">
    <property type="entry name" value="WD_REPEATS_1"/>
    <property type="match status" value="3"/>
</dbReference>
<dbReference type="Pfam" id="PF00400">
    <property type="entry name" value="WD40"/>
    <property type="match status" value="5"/>
</dbReference>
<feature type="region of interest" description="Disordered" evidence="5">
    <location>
        <begin position="1"/>
        <end position="28"/>
    </location>
</feature>
<dbReference type="InParanoid" id="A0A2K1R0T4"/>
<name>A0A2K1R0T4_9PEZI</name>
<evidence type="ECO:0000259" key="6">
    <source>
        <dbReference type="PROSITE" id="PS50181"/>
    </source>
</evidence>
<feature type="compositionally biased region" description="Low complexity" evidence="5">
    <location>
        <begin position="773"/>
        <end position="790"/>
    </location>
</feature>